<feature type="short sequence motif" description="Histidine triad motif" evidence="8">
    <location>
        <begin position="107"/>
        <end position="111"/>
    </location>
</feature>
<evidence type="ECO:0000256" key="5">
    <source>
        <dbReference type="PIRSR" id="PIRSR639383-1"/>
    </source>
</evidence>
<evidence type="ECO:0000256" key="6">
    <source>
        <dbReference type="PIRSR" id="PIRSR639383-2"/>
    </source>
</evidence>
<dbReference type="PANTHER" id="PTHR46981:SF1">
    <property type="entry name" value="BIS(5'-ADENOSYL)-TRIPHOSPHATASE"/>
    <property type="match status" value="1"/>
</dbReference>
<keyword evidence="11" id="KW-1185">Reference proteome</keyword>
<sequence length="174" mass="19295">MAGIEQAGSSDDMRTYVFGQHIIKATQVFFKTPLSFGIVNRMPVQPGHVLVCPLRKVERFRDMTSDEVSDMFLSVHTIAKALEVHYEVTAMSVGLQDGADAGQSVKHVHIHIVPRRKGDFKNNDDIYPLRMKSINNLLRGPCNLPVQLGLIQLRRLPSADVSQQNCCKGGTPSP</sequence>
<feature type="domain" description="HIT" evidence="10">
    <location>
        <begin position="15"/>
        <end position="122"/>
    </location>
</feature>
<evidence type="ECO:0000313" key="11">
    <source>
        <dbReference type="Proteomes" id="UP000694845"/>
    </source>
</evidence>
<dbReference type="EC" id="3.6.1.29" evidence="1 9"/>
<dbReference type="PANTHER" id="PTHR46981">
    <property type="entry name" value="BIS(5'-ADENOSYL)-TRIPHOSPHATASE"/>
    <property type="match status" value="1"/>
</dbReference>
<dbReference type="SUPFAM" id="SSF54197">
    <property type="entry name" value="HIT-like"/>
    <property type="match status" value="1"/>
</dbReference>
<dbReference type="Gene3D" id="3.30.428.10">
    <property type="entry name" value="HIT-like"/>
    <property type="match status" value="1"/>
</dbReference>
<evidence type="ECO:0000256" key="8">
    <source>
        <dbReference type="PROSITE-ProRule" id="PRU00464"/>
    </source>
</evidence>
<proteinExistence type="predicted"/>
<evidence type="ECO:0000313" key="12">
    <source>
        <dbReference type="RefSeq" id="XP_022081529.1"/>
    </source>
</evidence>
<dbReference type="GO" id="GO:0005886">
    <property type="term" value="C:plasma membrane"/>
    <property type="evidence" value="ECO:0007669"/>
    <property type="project" value="TreeGrafter"/>
</dbReference>
<dbReference type="InterPro" id="IPR011146">
    <property type="entry name" value="HIT-like"/>
</dbReference>
<dbReference type="PROSITE" id="PS51084">
    <property type="entry name" value="HIT_2"/>
    <property type="match status" value="1"/>
</dbReference>
<dbReference type="GO" id="GO:0047710">
    <property type="term" value="F:bis(5'-adenosyl)-triphosphatase activity"/>
    <property type="evidence" value="ECO:0007669"/>
    <property type="project" value="UniProtKB-UniRule"/>
</dbReference>
<dbReference type="Pfam" id="PF01230">
    <property type="entry name" value="HIT"/>
    <property type="match status" value="1"/>
</dbReference>
<evidence type="ECO:0000256" key="1">
    <source>
        <dbReference type="ARBA" id="ARBA00012377"/>
    </source>
</evidence>
<dbReference type="Proteomes" id="UP000694845">
    <property type="component" value="Unplaced"/>
</dbReference>
<dbReference type="GO" id="GO:0006163">
    <property type="term" value="P:purine nucleotide metabolic process"/>
    <property type="evidence" value="ECO:0007669"/>
    <property type="project" value="TreeGrafter"/>
</dbReference>
<feature type="site" description="Important for induction of apoptosis" evidence="7">
    <location>
        <position position="127"/>
    </location>
</feature>
<dbReference type="GO" id="GO:0000166">
    <property type="term" value="F:nucleotide binding"/>
    <property type="evidence" value="ECO:0007669"/>
    <property type="project" value="UniProtKB-KW"/>
</dbReference>
<dbReference type="OrthoDB" id="680339at2759"/>
<dbReference type="PROSITE" id="PS00892">
    <property type="entry name" value="HIT_1"/>
    <property type="match status" value="1"/>
</dbReference>
<keyword evidence="2 9" id="KW-0547">Nucleotide-binding</keyword>
<dbReference type="CDD" id="cd01275">
    <property type="entry name" value="FHIT"/>
    <property type="match status" value="1"/>
</dbReference>
<evidence type="ECO:0000256" key="2">
    <source>
        <dbReference type="ARBA" id="ARBA00022741"/>
    </source>
</evidence>
<dbReference type="GO" id="GO:0005634">
    <property type="term" value="C:nucleus"/>
    <property type="evidence" value="ECO:0007669"/>
    <property type="project" value="TreeGrafter"/>
</dbReference>
<dbReference type="InterPro" id="IPR039383">
    <property type="entry name" value="FHIT"/>
</dbReference>
<feature type="binding site" evidence="6">
    <location>
        <position position="40"/>
    </location>
    <ligand>
        <name>substrate</name>
    </ligand>
</feature>
<accession>A0A8B7XL48</accession>
<evidence type="ECO:0000259" key="10">
    <source>
        <dbReference type="PROSITE" id="PS51084"/>
    </source>
</evidence>
<dbReference type="AlphaFoldDB" id="A0A8B7XL48"/>
<dbReference type="CTD" id="2272"/>
<name>A0A8B7XL48_ACAPL</name>
<organism evidence="11 12">
    <name type="scientific">Acanthaster planci</name>
    <name type="common">Crown-of-thorns starfish</name>
    <dbReference type="NCBI Taxonomy" id="133434"/>
    <lineage>
        <taxon>Eukaryota</taxon>
        <taxon>Metazoa</taxon>
        <taxon>Echinodermata</taxon>
        <taxon>Eleutherozoa</taxon>
        <taxon>Asterozoa</taxon>
        <taxon>Asteroidea</taxon>
        <taxon>Valvatacea</taxon>
        <taxon>Valvatida</taxon>
        <taxon>Acanthasteridae</taxon>
        <taxon>Acanthaster</taxon>
    </lineage>
</organism>
<dbReference type="GO" id="GO:0005737">
    <property type="term" value="C:cytoplasm"/>
    <property type="evidence" value="ECO:0007669"/>
    <property type="project" value="TreeGrafter"/>
</dbReference>
<gene>
    <name evidence="12" type="primary">LOC110974296</name>
</gene>
<feature type="binding site" evidence="6">
    <location>
        <position position="96"/>
    </location>
    <ligand>
        <name>substrate</name>
    </ligand>
</feature>
<dbReference type="InterPro" id="IPR052677">
    <property type="entry name" value="Dinucleoside_ppp_hydrolase"/>
</dbReference>
<dbReference type="GO" id="GO:0015964">
    <property type="term" value="P:diadenosine triphosphate catabolic process"/>
    <property type="evidence" value="ECO:0007669"/>
    <property type="project" value="TreeGrafter"/>
</dbReference>
<evidence type="ECO:0000256" key="4">
    <source>
        <dbReference type="ARBA" id="ARBA00047780"/>
    </source>
</evidence>
<dbReference type="RefSeq" id="XP_022081529.1">
    <property type="nucleotide sequence ID" value="XM_022225837.1"/>
</dbReference>
<feature type="binding site" evidence="6">
    <location>
        <position position="111"/>
    </location>
    <ligand>
        <name>substrate</name>
    </ligand>
</feature>
<dbReference type="GO" id="GO:0031625">
    <property type="term" value="F:ubiquitin protein ligase binding"/>
    <property type="evidence" value="ECO:0007669"/>
    <property type="project" value="TreeGrafter"/>
</dbReference>
<evidence type="ECO:0000256" key="3">
    <source>
        <dbReference type="ARBA" id="ARBA00022801"/>
    </source>
</evidence>
<keyword evidence="3 9" id="KW-0378">Hydrolase</keyword>
<feature type="active site" description="Tele-AMP-histidine intermediate" evidence="5">
    <location>
        <position position="109"/>
    </location>
</feature>
<dbReference type="InterPro" id="IPR036265">
    <property type="entry name" value="HIT-like_sf"/>
</dbReference>
<dbReference type="KEGG" id="aplc:110974296"/>
<dbReference type="FunFam" id="3.30.428.10:FF:000011">
    <property type="entry name" value="Fragile histidine triad"/>
    <property type="match status" value="1"/>
</dbReference>
<dbReference type="GO" id="GO:0072332">
    <property type="term" value="P:intrinsic apoptotic signaling pathway by p53 class mediator"/>
    <property type="evidence" value="ECO:0007669"/>
    <property type="project" value="TreeGrafter"/>
</dbReference>
<comment type="cofactor">
    <cofactor evidence="9">
        <name>Mn(2+)</name>
        <dbReference type="ChEBI" id="CHEBI:29035"/>
    </cofactor>
</comment>
<feature type="binding site" evidence="6">
    <location>
        <position position="21"/>
    </location>
    <ligand>
        <name>substrate</name>
    </ligand>
</feature>
<evidence type="ECO:0000256" key="7">
    <source>
        <dbReference type="PIRSR" id="PIRSR639383-3"/>
    </source>
</evidence>
<dbReference type="GeneID" id="110974296"/>
<dbReference type="GO" id="GO:0032435">
    <property type="term" value="P:negative regulation of proteasomal ubiquitin-dependent protein catabolic process"/>
    <property type="evidence" value="ECO:0007669"/>
    <property type="project" value="TreeGrafter"/>
</dbReference>
<reference evidence="12" key="1">
    <citation type="submission" date="2025-08" db="UniProtKB">
        <authorList>
            <consortium name="RefSeq"/>
        </authorList>
    </citation>
    <scope>IDENTIFICATION</scope>
</reference>
<comment type="catalytic activity">
    <reaction evidence="4 9">
        <text>P(1),P(3)-bis(5'-adenosyl) triphosphate + H2O = AMP + ADP + 2 H(+)</text>
        <dbReference type="Rhea" id="RHEA:13893"/>
        <dbReference type="ChEBI" id="CHEBI:15377"/>
        <dbReference type="ChEBI" id="CHEBI:15378"/>
        <dbReference type="ChEBI" id="CHEBI:58529"/>
        <dbReference type="ChEBI" id="CHEBI:456215"/>
        <dbReference type="ChEBI" id="CHEBI:456216"/>
        <dbReference type="EC" id="3.6.1.29"/>
    </reaction>
</comment>
<evidence type="ECO:0000256" key="9">
    <source>
        <dbReference type="RuleBase" id="RU366076"/>
    </source>
</evidence>
<dbReference type="InterPro" id="IPR019808">
    <property type="entry name" value="Histidine_triad_CS"/>
</dbReference>
<feature type="binding site" evidence="6">
    <location>
        <begin position="102"/>
        <end position="105"/>
    </location>
    <ligand>
        <name>substrate</name>
    </ligand>
</feature>
<protein>
    <recommendedName>
        <fullName evidence="1 9">Bis(5'-adenosyl)-triphosphatase</fullName>
        <ecNumber evidence="1 9">3.6.1.29</ecNumber>
    </recommendedName>
</protein>